<sequence length="320" mass="33769">MASTSAALLLRAPTGLSVSSPVSSLPSRKNASVGAPCLAFSAGSLLGSKIGLKQTATVPVRKSDGWAAGIKVQASATAQTTNELQRYSLKEDLVLAIKDAGGLKGLTEPKADASARIDVNEKILAVERLNPTPRPTTSPLFEGKWEFLFAGAQSPGLVAAKILLKRFPSELASLTSLLLFVDGENAKATGTLKLLNSVESNFTLTTKLAVEGPLKLKEEYVEGIFTTPTVPEGTVPVQIKGLVDQIAAAVERLPIQVKEVISGGVKVPLGNTFSRELLISYLDEDMLIVRDKSGIPDVLVRTEVPASEIAIPVVVPDYES</sequence>
<reference evidence="4 5" key="1">
    <citation type="submission" date="2024-09" db="EMBL/GenBank/DDBJ databases">
        <title>Chromosome-scale assembly of Riccia sorocarpa.</title>
        <authorList>
            <person name="Paukszto L."/>
        </authorList>
    </citation>
    <scope>NUCLEOTIDE SEQUENCE [LARGE SCALE GENOMIC DNA]</scope>
    <source>
        <strain evidence="4">LP-2024</strain>
        <tissue evidence="4">Aerial parts of the thallus</tissue>
    </source>
</reference>
<feature type="domain" description="Plastid lipid-associated protein/fibrillin conserved" evidence="3">
    <location>
        <begin position="89"/>
        <end position="295"/>
    </location>
</feature>
<proteinExistence type="predicted"/>
<dbReference type="Pfam" id="PF04755">
    <property type="entry name" value="PAP_fibrillin"/>
    <property type="match status" value="1"/>
</dbReference>
<dbReference type="AlphaFoldDB" id="A0ABD3HD79"/>
<gene>
    <name evidence="4" type="ORF">R1sor_014778</name>
</gene>
<dbReference type="PANTHER" id="PTHR31906">
    <property type="entry name" value="PLASTID-LIPID-ASSOCIATED PROTEIN 4, CHLOROPLASTIC-RELATED"/>
    <property type="match status" value="1"/>
</dbReference>
<evidence type="ECO:0000256" key="1">
    <source>
        <dbReference type="ARBA" id="ARBA00004474"/>
    </source>
</evidence>
<evidence type="ECO:0000256" key="2">
    <source>
        <dbReference type="ARBA" id="ARBA00022640"/>
    </source>
</evidence>
<accession>A0ABD3HD79</accession>
<name>A0ABD3HD79_9MARC</name>
<protein>
    <recommendedName>
        <fullName evidence="3">Plastid lipid-associated protein/fibrillin conserved domain-containing protein</fullName>
    </recommendedName>
</protein>
<dbReference type="InterPro" id="IPR006843">
    <property type="entry name" value="PAP/fibrillin_dom"/>
</dbReference>
<evidence type="ECO:0000259" key="3">
    <source>
        <dbReference type="Pfam" id="PF04755"/>
    </source>
</evidence>
<evidence type="ECO:0000313" key="5">
    <source>
        <dbReference type="Proteomes" id="UP001633002"/>
    </source>
</evidence>
<dbReference type="InterPro" id="IPR039633">
    <property type="entry name" value="PAP"/>
</dbReference>
<comment type="subcellular location">
    <subcellularLocation>
        <location evidence="1">Plastid</location>
    </subcellularLocation>
</comment>
<dbReference type="EMBL" id="JBJQOH010000004">
    <property type="protein sequence ID" value="KAL3688469.1"/>
    <property type="molecule type" value="Genomic_DNA"/>
</dbReference>
<keyword evidence="5" id="KW-1185">Reference proteome</keyword>
<comment type="caution">
    <text evidence="4">The sequence shown here is derived from an EMBL/GenBank/DDBJ whole genome shotgun (WGS) entry which is preliminary data.</text>
</comment>
<evidence type="ECO:0000313" key="4">
    <source>
        <dbReference type="EMBL" id="KAL3688469.1"/>
    </source>
</evidence>
<organism evidence="4 5">
    <name type="scientific">Riccia sorocarpa</name>
    <dbReference type="NCBI Taxonomy" id="122646"/>
    <lineage>
        <taxon>Eukaryota</taxon>
        <taxon>Viridiplantae</taxon>
        <taxon>Streptophyta</taxon>
        <taxon>Embryophyta</taxon>
        <taxon>Marchantiophyta</taxon>
        <taxon>Marchantiopsida</taxon>
        <taxon>Marchantiidae</taxon>
        <taxon>Marchantiales</taxon>
        <taxon>Ricciaceae</taxon>
        <taxon>Riccia</taxon>
    </lineage>
</organism>
<dbReference type="Proteomes" id="UP001633002">
    <property type="component" value="Unassembled WGS sequence"/>
</dbReference>
<dbReference type="GO" id="GO:0009536">
    <property type="term" value="C:plastid"/>
    <property type="evidence" value="ECO:0007669"/>
    <property type="project" value="UniProtKB-SubCell"/>
</dbReference>
<keyword evidence="2" id="KW-0934">Plastid</keyword>